<dbReference type="EMBL" id="QKRW01000033">
    <property type="protein sequence ID" value="RAL61287.1"/>
    <property type="molecule type" value="Genomic_DNA"/>
</dbReference>
<sequence length="186" mass="20221">MRFYVPILIMAMSALVSYASPTPVAEPLSDGTHSPGLHDRSKSAPTPPTPSLCAQKDLAFGANTCTFVYQFFGDKATALVVYKDCVIKSDSVGPAPADVASTSGWVYPLPGCNIVKMNGVVSQNWSPTNQEYFMPLYQSDGQESTNNQRGPSVNKETRPKDNCTLKYDNLSDGAQYAWICPFECIC</sequence>
<accession>A0A395ILX8</accession>
<dbReference type="OrthoDB" id="3479883at2759"/>
<name>A0A395ILX8_9HELO</name>
<gene>
    <name evidence="3" type="ORF">DID88_010366</name>
</gene>
<evidence type="ECO:0000256" key="1">
    <source>
        <dbReference type="SAM" id="MobiDB-lite"/>
    </source>
</evidence>
<feature type="region of interest" description="Disordered" evidence="1">
    <location>
        <begin position="27"/>
        <end position="49"/>
    </location>
</feature>
<feature type="signal peptide" evidence="2">
    <location>
        <begin position="1"/>
        <end position="19"/>
    </location>
</feature>
<keyword evidence="2" id="KW-0732">Signal</keyword>
<organism evidence="3 4">
    <name type="scientific">Monilinia fructigena</name>
    <dbReference type="NCBI Taxonomy" id="38457"/>
    <lineage>
        <taxon>Eukaryota</taxon>
        <taxon>Fungi</taxon>
        <taxon>Dikarya</taxon>
        <taxon>Ascomycota</taxon>
        <taxon>Pezizomycotina</taxon>
        <taxon>Leotiomycetes</taxon>
        <taxon>Helotiales</taxon>
        <taxon>Sclerotiniaceae</taxon>
        <taxon>Monilinia</taxon>
    </lineage>
</organism>
<reference evidence="3 4" key="1">
    <citation type="submission" date="2018-06" db="EMBL/GenBank/DDBJ databases">
        <title>Genome Sequence of the Brown Rot Fungal Pathogen Monilinia fructigena.</title>
        <authorList>
            <person name="Landi L."/>
            <person name="De Miccolis Angelini R.M."/>
            <person name="Pollastro S."/>
            <person name="Abate D."/>
            <person name="Faretra F."/>
            <person name="Romanazzi G."/>
        </authorList>
    </citation>
    <scope>NUCLEOTIDE SEQUENCE [LARGE SCALE GENOMIC DNA]</scope>
    <source>
        <strain evidence="3 4">Mfrg269</strain>
    </source>
</reference>
<evidence type="ECO:0000313" key="4">
    <source>
        <dbReference type="Proteomes" id="UP000249056"/>
    </source>
</evidence>
<evidence type="ECO:0000256" key="2">
    <source>
        <dbReference type="SAM" id="SignalP"/>
    </source>
</evidence>
<comment type="caution">
    <text evidence="3">The sequence shown here is derived from an EMBL/GenBank/DDBJ whole genome shotgun (WGS) entry which is preliminary data.</text>
</comment>
<proteinExistence type="predicted"/>
<dbReference type="Proteomes" id="UP000249056">
    <property type="component" value="Unassembled WGS sequence"/>
</dbReference>
<feature type="chain" id="PRO_5017230777" description="Secreted protein" evidence="2">
    <location>
        <begin position="20"/>
        <end position="186"/>
    </location>
</feature>
<evidence type="ECO:0008006" key="5">
    <source>
        <dbReference type="Google" id="ProtNLM"/>
    </source>
</evidence>
<evidence type="ECO:0000313" key="3">
    <source>
        <dbReference type="EMBL" id="RAL61287.1"/>
    </source>
</evidence>
<protein>
    <recommendedName>
        <fullName evidence="5">Secreted protein</fullName>
    </recommendedName>
</protein>
<keyword evidence="4" id="KW-1185">Reference proteome</keyword>
<dbReference type="AlphaFoldDB" id="A0A395ILX8"/>